<name>A0A1Q4HWF1_9MYCO</name>
<evidence type="ECO:0000313" key="1">
    <source>
        <dbReference type="EMBL" id="OJZ74013.1"/>
    </source>
</evidence>
<protein>
    <submittedName>
        <fullName evidence="1">Uncharacterized protein</fullName>
    </submittedName>
</protein>
<dbReference type="AlphaFoldDB" id="A0A1Q4HWF1"/>
<sequence>MNRVLYNVNEWDTAPAKFVSGGRKVRLDGYRRQPVSTVEVLGLNSTRVALLVVSPGADPAQAHAVMMTAAGPSNASTVEGLLMTSAAEADTPT</sequence>
<dbReference type="Proteomes" id="UP000186438">
    <property type="component" value="Unassembled WGS sequence"/>
</dbReference>
<dbReference type="Pfam" id="PF19457">
    <property type="entry name" value="DUF5994"/>
    <property type="match status" value="1"/>
</dbReference>
<dbReference type="InterPro" id="IPR046036">
    <property type="entry name" value="DUF5994"/>
</dbReference>
<accession>A0A1Q4HWF1</accession>
<proteinExistence type="predicted"/>
<reference evidence="1 2" key="1">
    <citation type="submission" date="2016-11" db="EMBL/GenBank/DDBJ databases">
        <title>Genome sequences of unsequenced Mycobacteria.</title>
        <authorList>
            <person name="Greninger A.L."/>
            <person name="Fang F."/>
            <person name="Jerome K.R."/>
        </authorList>
    </citation>
    <scope>NUCLEOTIDE SEQUENCE [LARGE SCALE GENOMIC DNA]</scope>
    <source>
        <strain evidence="1 2">M11</strain>
    </source>
</reference>
<organism evidence="1 2">
    <name type="scientific">Mycobacterium paraffinicum</name>
    <dbReference type="NCBI Taxonomy" id="53378"/>
    <lineage>
        <taxon>Bacteria</taxon>
        <taxon>Bacillati</taxon>
        <taxon>Actinomycetota</taxon>
        <taxon>Actinomycetes</taxon>
        <taxon>Mycobacteriales</taxon>
        <taxon>Mycobacteriaceae</taxon>
        <taxon>Mycobacterium</taxon>
    </lineage>
</organism>
<dbReference type="STRING" id="53378.BRW65_11085"/>
<gene>
    <name evidence="1" type="ORF">BRW65_11085</name>
</gene>
<comment type="caution">
    <text evidence="1">The sequence shown here is derived from an EMBL/GenBank/DDBJ whole genome shotgun (WGS) entry which is preliminary data.</text>
</comment>
<dbReference type="EMBL" id="MPNT01000008">
    <property type="protein sequence ID" value="OJZ74013.1"/>
    <property type="molecule type" value="Genomic_DNA"/>
</dbReference>
<evidence type="ECO:0000313" key="2">
    <source>
        <dbReference type="Proteomes" id="UP000186438"/>
    </source>
</evidence>
<keyword evidence="2" id="KW-1185">Reference proteome</keyword>